<evidence type="ECO:0000259" key="6">
    <source>
        <dbReference type="Pfam" id="PF02826"/>
    </source>
</evidence>
<dbReference type="Pfam" id="PF02826">
    <property type="entry name" value="2-Hacid_dh_C"/>
    <property type="match status" value="1"/>
</dbReference>
<dbReference type="Gene3D" id="3.40.50.720">
    <property type="entry name" value="NAD(P)-binding Rossmann-like Domain"/>
    <property type="match status" value="2"/>
</dbReference>
<feature type="domain" description="D-isomer specific 2-hydroxyacid dehydrogenase NAD-binding" evidence="6">
    <location>
        <begin position="131"/>
        <end position="280"/>
    </location>
</feature>
<dbReference type="CDD" id="cd12158">
    <property type="entry name" value="ErythrP_dh"/>
    <property type="match status" value="1"/>
</dbReference>
<evidence type="ECO:0000256" key="3">
    <source>
        <dbReference type="ARBA" id="ARBA00023027"/>
    </source>
</evidence>
<sequence length="369" mass="41019">MGINPYFYSIDIRKYTCFIVVFLMKIIIDDKIPYIKEAIERMAEEAVFVPGGGFTPELVRNADALVVRTRTRCNRELLEDSRVKLIVTATIGYDHIDTGYCRQAGITWSNAAGCNAASVAQYVQSSLLLLERMCGISLKRLTIGIVGVGNVGSKVADVARKAGMRVFINDLPRQEKEGKEGFTDVAEIAKKCDIITFHTPLYMEGKYKTYHLADEAFFRSLRRHPVIINTSRGEVVDTGALLNALDSGTVSDAVIDVWEGEPNIDRRLPAKAMIATPHIAGYSADGKANATRMSLEAIGRYFGINASFEITPPAPENAVIYANSYEEALLWIYNPQTDSEALKANPDDFERLRGNYPLRREEVGYKIVV</sequence>
<feature type="domain" description="D-isomer specific 2-hydroxyacid dehydrogenase catalytic" evidence="5">
    <location>
        <begin position="56"/>
        <end position="300"/>
    </location>
</feature>
<keyword evidence="1" id="KW-0963">Cytoplasm</keyword>
<dbReference type="GO" id="GO:0016618">
    <property type="term" value="F:hydroxypyruvate reductase [NAD(P)H] activity"/>
    <property type="evidence" value="ECO:0007669"/>
    <property type="project" value="TreeGrafter"/>
</dbReference>
<name>A0A5J4QAN0_9ZZZZ</name>
<dbReference type="EMBL" id="SNRY01004344">
    <property type="protein sequence ID" value="KAA6317974.1"/>
    <property type="molecule type" value="Genomic_DNA"/>
</dbReference>
<dbReference type="InterPro" id="IPR050223">
    <property type="entry name" value="D-isomer_2-hydroxyacid_DH"/>
</dbReference>
<dbReference type="InterPro" id="IPR006140">
    <property type="entry name" value="D-isomer_DH_NAD-bd"/>
</dbReference>
<dbReference type="HAMAP" id="MF_01825">
    <property type="entry name" value="PdxB"/>
    <property type="match status" value="1"/>
</dbReference>
<comment type="caution">
    <text evidence="7">The sequence shown here is derived from an EMBL/GenBank/DDBJ whole genome shotgun (WGS) entry which is preliminary data.</text>
</comment>
<keyword evidence="4" id="KW-0664">Pyridoxine biosynthesis</keyword>
<organism evidence="7">
    <name type="scientific">termite gut metagenome</name>
    <dbReference type="NCBI Taxonomy" id="433724"/>
    <lineage>
        <taxon>unclassified sequences</taxon>
        <taxon>metagenomes</taxon>
        <taxon>organismal metagenomes</taxon>
    </lineage>
</organism>
<dbReference type="InterPro" id="IPR020921">
    <property type="entry name" value="Erythronate-4-P_DHase"/>
</dbReference>
<evidence type="ECO:0000256" key="2">
    <source>
        <dbReference type="ARBA" id="ARBA00023002"/>
    </source>
</evidence>
<evidence type="ECO:0000259" key="5">
    <source>
        <dbReference type="Pfam" id="PF00389"/>
    </source>
</evidence>
<dbReference type="PANTHER" id="PTHR10996">
    <property type="entry name" value="2-HYDROXYACID DEHYDROGENASE-RELATED"/>
    <property type="match status" value="1"/>
</dbReference>
<dbReference type="EC" id="1.1.1.290" evidence="7"/>
<dbReference type="GO" id="GO:0030267">
    <property type="term" value="F:glyoxylate reductase (NADPH) activity"/>
    <property type="evidence" value="ECO:0007669"/>
    <property type="project" value="TreeGrafter"/>
</dbReference>
<dbReference type="PANTHER" id="PTHR10996:SF178">
    <property type="entry name" value="2-HYDROXYACID DEHYDROGENASE YGL185C-RELATED"/>
    <property type="match status" value="1"/>
</dbReference>
<evidence type="ECO:0000256" key="1">
    <source>
        <dbReference type="ARBA" id="ARBA00022490"/>
    </source>
</evidence>
<evidence type="ECO:0000256" key="4">
    <source>
        <dbReference type="ARBA" id="ARBA00023096"/>
    </source>
</evidence>
<protein>
    <submittedName>
        <fullName evidence="7">Erythronate-4-phosphate dehydrogenase</fullName>
        <ecNumber evidence="7">1.1.1.290</ecNumber>
    </submittedName>
</protein>
<accession>A0A5J4QAN0</accession>
<dbReference type="GO" id="GO:0051287">
    <property type="term" value="F:NAD binding"/>
    <property type="evidence" value="ECO:0007669"/>
    <property type="project" value="InterPro"/>
</dbReference>
<dbReference type="SUPFAM" id="SSF52283">
    <property type="entry name" value="Formate/glycerate dehydrogenase catalytic domain-like"/>
    <property type="match status" value="1"/>
</dbReference>
<gene>
    <name evidence="7" type="ORF">EZS27_031955</name>
</gene>
<dbReference type="InterPro" id="IPR038251">
    <property type="entry name" value="PdxB_dimer_sf"/>
</dbReference>
<dbReference type="InterPro" id="IPR036291">
    <property type="entry name" value="NAD(P)-bd_dom_sf"/>
</dbReference>
<dbReference type="InterPro" id="IPR006139">
    <property type="entry name" value="D-isomer_2_OHA_DH_cat_dom"/>
</dbReference>
<reference evidence="7" key="1">
    <citation type="submission" date="2019-03" db="EMBL/GenBank/DDBJ databases">
        <title>Single cell metagenomics reveals metabolic interactions within the superorganism composed of flagellate Streblomastix strix and complex community of Bacteroidetes bacteria on its surface.</title>
        <authorList>
            <person name="Treitli S.C."/>
            <person name="Kolisko M."/>
            <person name="Husnik F."/>
            <person name="Keeling P."/>
            <person name="Hampl V."/>
        </authorList>
    </citation>
    <scope>NUCLEOTIDE SEQUENCE</scope>
    <source>
        <strain evidence="7">STM</strain>
    </source>
</reference>
<evidence type="ECO:0000313" key="7">
    <source>
        <dbReference type="EMBL" id="KAA6317974.1"/>
    </source>
</evidence>
<keyword evidence="3" id="KW-0520">NAD</keyword>
<keyword evidence="2 7" id="KW-0560">Oxidoreductase</keyword>
<proteinExistence type="inferred from homology"/>
<dbReference type="SUPFAM" id="SSF51735">
    <property type="entry name" value="NAD(P)-binding Rossmann-fold domains"/>
    <property type="match status" value="1"/>
</dbReference>
<dbReference type="GO" id="GO:0033711">
    <property type="term" value="F:4-phosphoerythronate dehydrogenase activity"/>
    <property type="evidence" value="ECO:0007669"/>
    <property type="project" value="UniProtKB-EC"/>
</dbReference>
<dbReference type="Pfam" id="PF00389">
    <property type="entry name" value="2-Hacid_dh"/>
    <property type="match status" value="1"/>
</dbReference>
<dbReference type="GO" id="GO:0005829">
    <property type="term" value="C:cytosol"/>
    <property type="evidence" value="ECO:0007669"/>
    <property type="project" value="TreeGrafter"/>
</dbReference>
<dbReference type="NCBIfam" id="NF001309">
    <property type="entry name" value="PRK00257.1"/>
    <property type="match status" value="1"/>
</dbReference>
<dbReference type="Gene3D" id="3.30.1370.170">
    <property type="match status" value="1"/>
</dbReference>
<dbReference type="AlphaFoldDB" id="A0A5J4QAN0"/>
<dbReference type="GO" id="GO:0008615">
    <property type="term" value="P:pyridoxine biosynthetic process"/>
    <property type="evidence" value="ECO:0007669"/>
    <property type="project" value="UniProtKB-KW"/>
</dbReference>